<feature type="compositionally biased region" description="Low complexity" evidence="7">
    <location>
        <begin position="294"/>
        <end position="307"/>
    </location>
</feature>
<protein>
    <recommendedName>
        <fullName evidence="6">SURF1-like protein</fullName>
    </recommendedName>
</protein>
<organism evidence="8 9">
    <name type="scientific">Corynebacterium pseudogenitalium ATCC 33035</name>
    <dbReference type="NCBI Taxonomy" id="525264"/>
    <lineage>
        <taxon>Bacteria</taxon>
        <taxon>Bacillati</taxon>
        <taxon>Actinomycetota</taxon>
        <taxon>Actinomycetes</taxon>
        <taxon>Mycobacteriales</taxon>
        <taxon>Corynebacteriaceae</taxon>
        <taxon>Corynebacterium</taxon>
    </lineage>
</organism>
<proteinExistence type="inferred from homology"/>
<comment type="subcellular location">
    <subcellularLocation>
        <location evidence="6">Cell membrane</location>
        <topology evidence="6">Multi-pass membrane protein</topology>
    </subcellularLocation>
    <subcellularLocation>
        <location evidence="1">Membrane</location>
    </subcellularLocation>
</comment>
<evidence type="ECO:0000256" key="6">
    <source>
        <dbReference type="RuleBase" id="RU363076"/>
    </source>
</evidence>
<dbReference type="PANTHER" id="PTHR23427:SF2">
    <property type="entry name" value="SURFEIT LOCUS PROTEIN 1"/>
    <property type="match status" value="1"/>
</dbReference>
<keyword evidence="4 6" id="KW-1133">Transmembrane helix</keyword>
<dbReference type="AlphaFoldDB" id="E2S6Q9"/>
<feature type="compositionally biased region" description="Basic and acidic residues" evidence="7">
    <location>
        <begin position="315"/>
        <end position="325"/>
    </location>
</feature>
<dbReference type="eggNOG" id="COG3346">
    <property type="taxonomic scope" value="Bacteria"/>
</dbReference>
<accession>E2S6Q9</accession>
<evidence type="ECO:0000256" key="1">
    <source>
        <dbReference type="ARBA" id="ARBA00004370"/>
    </source>
</evidence>
<dbReference type="InterPro" id="IPR045214">
    <property type="entry name" value="Surf1/Surf4"/>
</dbReference>
<dbReference type="RefSeq" id="WP_005324384.1">
    <property type="nucleotide sequence ID" value="NZ_GL542876.1"/>
</dbReference>
<comment type="caution">
    <text evidence="8">The sequence shown here is derived from an EMBL/GenBank/DDBJ whole genome shotgun (WGS) entry which is preliminary data.</text>
</comment>
<evidence type="ECO:0000256" key="3">
    <source>
        <dbReference type="ARBA" id="ARBA00022692"/>
    </source>
</evidence>
<dbReference type="CDD" id="cd06662">
    <property type="entry name" value="SURF1"/>
    <property type="match status" value="1"/>
</dbReference>
<evidence type="ECO:0000256" key="7">
    <source>
        <dbReference type="SAM" id="MobiDB-lite"/>
    </source>
</evidence>
<keyword evidence="9" id="KW-1185">Reference proteome</keyword>
<evidence type="ECO:0000313" key="9">
    <source>
        <dbReference type="Proteomes" id="UP000003020"/>
    </source>
</evidence>
<evidence type="ECO:0000256" key="4">
    <source>
        <dbReference type="ARBA" id="ARBA00022989"/>
    </source>
</evidence>
<feature type="compositionally biased region" description="Basic residues" evidence="7">
    <location>
        <begin position="326"/>
        <end position="335"/>
    </location>
</feature>
<evidence type="ECO:0000313" key="8">
    <source>
        <dbReference type="EMBL" id="EFQ79701.1"/>
    </source>
</evidence>
<comment type="similarity">
    <text evidence="2 6">Belongs to the SURF1 family.</text>
</comment>
<dbReference type="Proteomes" id="UP000003020">
    <property type="component" value="Unassembled WGS sequence"/>
</dbReference>
<dbReference type="Pfam" id="PF02104">
    <property type="entry name" value="SURF1"/>
    <property type="match status" value="1"/>
</dbReference>
<keyword evidence="6" id="KW-1003">Cell membrane</keyword>
<evidence type="ECO:0000256" key="5">
    <source>
        <dbReference type="ARBA" id="ARBA00023136"/>
    </source>
</evidence>
<dbReference type="GO" id="GO:0005886">
    <property type="term" value="C:plasma membrane"/>
    <property type="evidence" value="ECO:0007669"/>
    <property type="project" value="UniProtKB-SubCell"/>
</dbReference>
<gene>
    <name evidence="8" type="ORF">HMPREF0305_12211</name>
</gene>
<name>E2S6Q9_9CORY</name>
<dbReference type="HOGENOM" id="CLU_047737_0_0_11"/>
<keyword evidence="3 6" id="KW-0812">Transmembrane</keyword>
<dbReference type="InterPro" id="IPR002994">
    <property type="entry name" value="Surf1/Shy1"/>
</dbReference>
<feature type="region of interest" description="Disordered" evidence="7">
    <location>
        <begin position="250"/>
        <end position="335"/>
    </location>
</feature>
<evidence type="ECO:0000256" key="2">
    <source>
        <dbReference type="ARBA" id="ARBA00007165"/>
    </source>
</evidence>
<dbReference type="EMBL" id="ABYQ02000014">
    <property type="protein sequence ID" value="EFQ79701.1"/>
    <property type="molecule type" value="Genomic_DNA"/>
</dbReference>
<dbReference type="OrthoDB" id="9807214at2"/>
<dbReference type="PROSITE" id="PS50895">
    <property type="entry name" value="SURF1"/>
    <property type="match status" value="1"/>
</dbReference>
<keyword evidence="5 6" id="KW-0472">Membrane</keyword>
<feature type="transmembrane region" description="Helical" evidence="6">
    <location>
        <begin position="12"/>
        <end position="33"/>
    </location>
</feature>
<feature type="transmembrane region" description="Helical" evidence="6">
    <location>
        <begin position="213"/>
        <end position="233"/>
    </location>
</feature>
<reference evidence="8 9" key="1">
    <citation type="submission" date="2010-08" db="EMBL/GenBank/DDBJ databases">
        <authorList>
            <person name="Muzny D."/>
            <person name="Qin X."/>
            <person name="Buhay C."/>
            <person name="Dugan-Rocha S."/>
            <person name="Ding Y."/>
            <person name="Chen G."/>
            <person name="Hawes A."/>
            <person name="Holder M."/>
            <person name="Jhangiani S."/>
            <person name="Johnson A."/>
            <person name="Khan Z."/>
            <person name="Li Z."/>
            <person name="Liu W."/>
            <person name="Liu X."/>
            <person name="Perez L."/>
            <person name="Shen H."/>
            <person name="Wang Q."/>
            <person name="Watt J."/>
            <person name="Xi L."/>
            <person name="Xin Y."/>
            <person name="Zhou J."/>
            <person name="Deng J."/>
            <person name="Jiang H."/>
            <person name="Liu Y."/>
            <person name="Qu J."/>
            <person name="Song X.-Z."/>
            <person name="Zhang L."/>
            <person name="Villasana D."/>
            <person name="Johnson A."/>
            <person name="Liu J."/>
            <person name="Liyanage D."/>
            <person name="Lorensuhewa L."/>
            <person name="Robinson T."/>
            <person name="Song A."/>
            <person name="Song B.-B."/>
            <person name="Dinh H."/>
            <person name="Thornton R."/>
            <person name="Coyle M."/>
            <person name="Francisco L."/>
            <person name="Jackson L."/>
            <person name="Javaid M."/>
            <person name="Korchina V."/>
            <person name="Kovar C."/>
            <person name="Mata R."/>
            <person name="Mathew T."/>
            <person name="Ngo R."/>
            <person name="Nguyen L."/>
            <person name="Nguyen N."/>
            <person name="Okwuonu G."/>
            <person name="Ongeri F."/>
            <person name="Pham C."/>
            <person name="Simmons D."/>
            <person name="Wilczek-Boney K."/>
            <person name="Hale W."/>
            <person name="Jakkamsetti A."/>
            <person name="Pham P."/>
            <person name="Ruth R."/>
            <person name="San Lucas F."/>
            <person name="Warren J."/>
            <person name="Zhang J."/>
            <person name="Zhao Z."/>
            <person name="Zhou C."/>
            <person name="Zhu D."/>
            <person name="Lee S."/>
            <person name="Bess C."/>
            <person name="Blankenburg K."/>
            <person name="Forbes L."/>
            <person name="Fu Q."/>
            <person name="Gubbala S."/>
            <person name="Hirani K."/>
            <person name="Jayaseelan J.C."/>
            <person name="Lara F."/>
            <person name="Munidasa M."/>
            <person name="Palculict T."/>
            <person name="Patil S."/>
            <person name="Pu L.-L."/>
            <person name="Saada N."/>
            <person name="Tang L."/>
            <person name="Weissenberger G."/>
            <person name="Zhu Y."/>
            <person name="Hemphill L."/>
            <person name="Shang Y."/>
            <person name="Youmans B."/>
            <person name="Ayvaz T."/>
            <person name="Ross M."/>
            <person name="Santibanez J."/>
            <person name="Aqrawi P."/>
            <person name="Gross S."/>
            <person name="Joshi V."/>
            <person name="Fowler G."/>
            <person name="Nazareth L."/>
            <person name="Reid J."/>
            <person name="Worley K."/>
            <person name="Petrosino J."/>
            <person name="Highlander S."/>
            <person name="Gibbs R."/>
        </authorList>
    </citation>
    <scope>NUCLEOTIDE SEQUENCE [LARGE SCALE GENOMIC DNA]</scope>
    <source>
        <strain evidence="8 9">ATCC 33035</strain>
    </source>
</reference>
<sequence length="335" mass="36872">MLKTFLKPGWVLLLLFVVAFSYLAFTVLAPWQLGKDDDIVERNELITHAYEADPQPVEDLVDGNGAIKDDEWSRATLHGKYLPQDEVLLRLRPVDSGPSYQSLVPFRTDSGLTILVNRGWVKAGEANAVPDIPDAPSGETTLTGMIRADEAEHQSAPIKQEGYQQVYSIHTEQIASLIDAPLAHDYIQLSADQPGVLNPMPIPQLDRGNHLSYGYQWIAFGIMAPLGLGYFVWSEIRERRRLREEEEALAALDADASTPSEPADASSAGSAPVEAPSPATTQRDAHAATDDATDTATAVPATSSSHAASRRNRSRYGDSKPDHYAKLNKRRRERY</sequence>
<dbReference type="PANTHER" id="PTHR23427">
    <property type="entry name" value="SURFEIT LOCUS PROTEIN"/>
    <property type="match status" value="1"/>
</dbReference>